<dbReference type="AlphaFoldDB" id="A0AAF0TRH4"/>
<dbReference type="Pfam" id="PF24626">
    <property type="entry name" value="SH3_Tf2-1"/>
    <property type="match status" value="1"/>
</dbReference>
<name>A0AAF0TRH4_SOLVR</name>
<keyword evidence="3" id="KW-1185">Reference proteome</keyword>
<dbReference type="EMBL" id="CP133616">
    <property type="protein sequence ID" value="WMV29676.1"/>
    <property type="molecule type" value="Genomic_DNA"/>
</dbReference>
<reference evidence="2" key="1">
    <citation type="submission" date="2023-08" db="EMBL/GenBank/DDBJ databases">
        <title>A de novo genome assembly of Solanum verrucosum Schlechtendal, a Mexican diploid species geographically isolated from the other diploid A-genome species in potato relatives.</title>
        <authorList>
            <person name="Hosaka K."/>
        </authorList>
    </citation>
    <scope>NUCLEOTIDE SEQUENCE</scope>
    <source>
        <tissue evidence="2">Young leaves</tissue>
    </source>
</reference>
<evidence type="ECO:0000313" key="2">
    <source>
        <dbReference type="EMBL" id="WMV29676.1"/>
    </source>
</evidence>
<sequence length="118" mass="13479">MKGEMRFGKKGKLSPRYVGSYQIVKRIGKVAYELDLPNELASVHLVFHVSMLKKCIGDSVSIIYLEGLGVYESLSYEEAPVEILDRQVKKLRNKEVASVKVLWRNHLVEGDTWETEPI</sequence>
<feature type="domain" description="Tf2-1-like SH3-like" evidence="1">
    <location>
        <begin position="4"/>
        <end position="55"/>
    </location>
</feature>
<proteinExistence type="predicted"/>
<evidence type="ECO:0000313" key="3">
    <source>
        <dbReference type="Proteomes" id="UP001234989"/>
    </source>
</evidence>
<organism evidence="2 3">
    <name type="scientific">Solanum verrucosum</name>
    <dbReference type="NCBI Taxonomy" id="315347"/>
    <lineage>
        <taxon>Eukaryota</taxon>
        <taxon>Viridiplantae</taxon>
        <taxon>Streptophyta</taxon>
        <taxon>Embryophyta</taxon>
        <taxon>Tracheophyta</taxon>
        <taxon>Spermatophyta</taxon>
        <taxon>Magnoliopsida</taxon>
        <taxon>eudicotyledons</taxon>
        <taxon>Gunneridae</taxon>
        <taxon>Pentapetalae</taxon>
        <taxon>asterids</taxon>
        <taxon>lamiids</taxon>
        <taxon>Solanales</taxon>
        <taxon>Solanaceae</taxon>
        <taxon>Solanoideae</taxon>
        <taxon>Solaneae</taxon>
        <taxon>Solanum</taxon>
    </lineage>
</organism>
<dbReference type="PANTHER" id="PTHR46148:SF60">
    <property type="entry name" value="CHROMO DOMAIN-CONTAINING PROTEIN"/>
    <property type="match status" value="1"/>
</dbReference>
<accession>A0AAF0TRH4</accession>
<evidence type="ECO:0000259" key="1">
    <source>
        <dbReference type="Pfam" id="PF24626"/>
    </source>
</evidence>
<dbReference type="PANTHER" id="PTHR46148">
    <property type="entry name" value="CHROMO DOMAIN-CONTAINING PROTEIN"/>
    <property type="match status" value="1"/>
</dbReference>
<protein>
    <recommendedName>
        <fullName evidence="1">Tf2-1-like SH3-like domain-containing protein</fullName>
    </recommendedName>
</protein>
<gene>
    <name evidence="2" type="ORF">MTR67_023061</name>
</gene>
<dbReference type="Proteomes" id="UP001234989">
    <property type="component" value="Chromosome 5"/>
</dbReference>
<dbReference type="InterPro" id="IPR056924">
    <property type="entry name" value="SH3_Tf2-1"/>
</dbReference>